<dbReference type="STRING" id="482461.SAMN05216244_2691"/>
<accession>A0A1G9TR53</accession>
<proteinExistence type="predicted"/>
<keyword evidence="1" id="KW-0472">Membrane</keyword>
<keyword evidence="3" id="KW-1185">Reference proteome</keyword>
<sequence>MKKWRVGSISMGAALILLGVVIMLSQFLEWNATTVLLAWFPLILVVLGVEIILYVYLSQQEQPVVKYDFLSIIFITCLGGIALILFIGASTGVLDKIKTTVQAEEVEATLPPIEKTVDEKVKKIVLESAEGTSLETNNTGDVHIFGTFHSSTMSKKDIRPEEIASFHQIGDTMYIEMLEAPSSRFGYDESQFTATVSIPGNLETEVRSWLDEAHLNLAAIKSDWSLKEVDQVYLTNTDTADVQLQAENIWQEEGSDQTETFGKGTHLLDIEAANQLYTK</sequence>
<dbReference type="AlphaFoldDB" id="A0A1G9TR53"/>
<dbReference type="Proteomes" id="UP000182347">
    <property type="component" value="Unassembled WGS sequence"/>
</dbReference>
<evidence type="ECO:0000313" key="2">
    <source>
        <dbReference type="EMBL" id="SDM50132.1"/>
    </source>
</evidence>
<evidence type="ECO:0000256" key="1">
    <source>
        <dbReference type="SAM" id="Phobius"/>
    </source>
</evidence>
<gene>
    <name evidence="2" type="ORF">SAMN05216244_2691</name>
</gene>
<keyword evidence="1" id="KW-0812">Transmembrane</keyword>
<name>A0A1G9TR53_9BACI</name>
<evidence type="ECO:0000313" key="3">
    <source>
        <dbReference type="Proteomes" id="UP000182347"/>
    </source>
</evidence>
<evidence type="ECO:0008006" key="4">
    <source>
        <dbReference type="Google" id="ProtNLM"/>
    </source>
</evidence>
<keyword evidence="1" id="KW-1133">Transmembrane helix</keyword>
<feature type="transmembrane region" description="Helical" evidence="1">
    <location>
        <begin position="69"/>
        <end position="89"/>
    </location>
</feature>
<dbReference type="RefSeq" id="WP_074599787.1">
    <property type="nucleotide sequence ID" value="NZ_FNHF01000003.1"/>
</dbReference>
<dbReference type="EMBL" id="FNHF01000003">
    <property type="protein sequence ID" value="SDM50132.1"/>
    <property type="molecule type" value="Genomic_DNA"/>
</dbReference>
<reference evidence="3" key="1">
    <citation type="submission" date="2016-10" db="EMBL/GenBank/DDBJ databases">
        <authorList>
            <person name="Varghese N."/>
            <person name="Submissions S."/>
        </authorList>
    </citation>
    <scope>NUCLEOTIDE SEQUENCE [LARGE SCALE GENOMIC DNA]</scope>
    <source>
        <strain evidence="3">CGMCC 1.6199</strain>
    </source>
</reference>
<feature type="transmembrane region" description="Helical" evidence="1">
    <location>
        <begin position="36"/>
        <end position="57"/>
    </location>
</feature>
<feature type="transmembrane region" description="Helical" evidence="1">
    <location>
        <begin position="12"/>
        <end position="30"/>
    </location>
</feature>
<dbReference type="OrthoDB" id="1707123at2"/>
<organism evidence="2 3">
    <name type="scientific">Sediminibacillus halophilus</name>
    <dbReference type="NCBI Taxonomy" id="482461"/>
    <lineage>
        <taxon>Bacteria</taxon>
        <taxon>Bacillati</taxon>
        <taxon>Bacillota</taxon>
        <taxon>Bacilli</taxon>
        <taxon>Bacillales</taxon>
        <taxon>Bacillaceae</taxon>
        <taxon>Sediminibacillus</taxon>
    </lineage>
</organism>
<protein>
    <recommendedName>
        <fullName evidence="4">DUF5668 domain-containing protein</fullName>
    </recommendedName>
</protein>